<evidence type="ECO:0000259" key="6">
    <source>
        <dbReference type="PROSITE" id="PS51733"/>
    </source>
</evidence>
<evidence type="ECO:0000313" key="8">
    <source>
        <dbReference type="Proteomes" id="UP001165063"/>
    </source>
</evidence>
<dbReference type="PROSITE" id="PS01313">
    <property type="entry name" value="LIPB"/>
    <property type="match status" value="1"/>
</dbReference>
<comment type="similarity">
    <text evidence="2">Belongs to the LipB family.</text>
</comment>
<dbReference type="GO" id="GO:0009249">
    <property type="term" value="P:protein lipoylation"/>
    <property type="evidence" value="ECO:0007669"/>
    <property type="project" value="InterPro"/>
</dbReference>
<feature type="domain" description="BPL/LPL catalytic" evidence="6">
    <location>
        <begin position="93"/>
        <end position="288"/>
    </location>
</feature>
<dbReference type="EC" id="2.3.1.181" evidence="3"/>
<dbReference type="PROSITE" id="PS51733">
    <property type="entry name" value="BPL_LPL_CATALYTIC"/>
    <property type="match status" value="1"/>
</dbReference>
<dbReference type="InterPro" id="IPR000544">
    <property type="entry name" value="Octanoyltransferase"/>
</dbReference>
<dbReference type="SUPFAM" id="SSF55681">
    <property type="entry name" value="Class II aaRS and biotin synthetases"/>
    <property type="match status" value="1"/>
</dbReference>
<dbReference type="InterPro" id="IPR004143">
    <property type="entry name" value="BPL_LPL_catalytic"/>
</dbReference>
<sequence length="319" mass="36173">MLKLLTKQQSTKRLFSTSISVSNLPPSCTTKFHPTKPQATSLQHIHIKGQQPYSLGSKLQEHIAQQCLTYKNHQILKRNPHLSHKLSQLPEPTPLKPLIFSFEFQSVYTGGKREKIQTTLEDISKIEHLKHCHYIQTDRGGQVTYHGPGQLVVYPILDLTMFSKLTSRCYVSQLEKSIIEVLNNNSSFGLNCQTTENTGVWCHHLHQENELRKISSIGVNVRKGITSHGVSINCNTDLKFVNDPQVVMCGLDGYKQTSIKEQLGHDVSLNFVADEFVKQLSGRLGIDQKDITSVELDPEEFEDEKSLLEKLDSLVHYKQ</sequence>
<dbReference type="InterPro" id="IPR045864">
    <property type="entry name" value="aa-tRNA-synth_II/BPL/LPL"/>
</dbReference>
<dbReference type="InterPro" id="IPR020605">
    <property type="entry name" value="Octanoyltransferase_CS"/>
</dbReference>
<dbReference type="Gene3D" id="3.30.930.10">
    <property type="entry name" value="Bira Bifunctional Protein, Domain 2"/>
    <property type="match status" value="1"/>
</dbReference>
<dbReference type="Pfam" id="PF21948">
    <property type="entry name" value="LplA-B_cat"/>
    <property type="match status" value="1"/>
</dbReference>
<dbReference type="PANTHER" id="PTHR10993:SF7">
    <property type="entry name" value="LIPOYLTRANSFERASE 2, MITOCHONDRIAL-RELATED"/>
    <property type="match status" value="1"/>
</dbReference>
<proteinExistence type="inferred from homology"/>
<dbReference type="OrthoDB" id="19908at2759"/>
<gene>
    <name evidence="7" type="ORF">Amon01_000178400</name>
</gene>
<dbReference type="AlphaFoldDB" id="A0A9W6YSI0"/>
<name>A0A9W6YSI0_AMBMO</name>
<keyword evidence="8" id="KW-1185">Reference proteome</keyword>
<evidence type="ECO:0000256" key="4">
    <source>
        <dbReference type="ARBA" id="ARBA00022679"/>
    </source>
</evidence>
<evidence type="ECO:0000256" key="1">
    <source>
        <dbReference type="ARBA" id="ARBA00004821"/>
    </source>
</evidence>
<dbReference type="PANTHER" id="PTHR10993">
    <property type="entry name" value="OCTANOYLTRANSFERASE"/>
    <property type="match status" value="1"/>
</dbReference>
<protein>
    <recommendedName>
        <fullName evidence="3">lipoyl(octanoyl) transferase</fullName>
        <ecNumber evidence="3">2.3.1.181</ecNumber>
    </recommendedName>
</protein>
<dbReference type="NCBIfam" id="TIGR00214">
    <property type="entry name" value="lipB"/>
    <property type="match status" value="1"/>
</dbReference>
<dbReference type="Proteomes" id="UP001165063">
    <property type="component" value="Unassembled WGS sequence"/>
</dbReference>
<evidence type="ECO:0000256" key="2">
    <source>
        <dbReference type="ARBA" id="ARBA00007907"/>
    </source>
</evidence>
<dbReference type="EMBL" id="BSXU01000577">
    <property type="protein sequence ID" value="GMG21170.1"/>
    <property type="molecule type" value="Genomic_DNA"/>
</dbReference>
<keyword evidence="5" id="KW-0012">Acyltransferase</keyword>
<keyword evidence="4" id="KW-0808">Transferase</keyword>
<evidence type="ECO:0000256" key="3">
    <source>
        <dbReference type="ARBA" id="ARBA00012334"/>
    </source>
</evidence>
<comment type="pathway">
    <text evidence="1">Protein modification; protein lipoylation via endogenous pathway; protein N(6)-(lipoyl)lysine from octanoyl-[acyl-carrier-protein]: step 1/2.</text>
</comment>
<evidence type="ECO:0000256" key="5">
    <source>
        <dbReference type="ARBA" id="ARBA00023315"/>
    </source>
</evidence>
<evidence type="ECO:0000313" key="7">
    <source>
        <dbReference type="EMBL" id="GMG21170.1"/>
    </source>
</evidence>
<dbReference type="GO" id="GO:0033819">
    <property type="term" value="F:lipoyl(octanoyl) transferase activity"/>
    <property type="evidence" value="ECO:0007669"/>
    <property type="project" value="UniProtKB-EC"/>
</dbReference>
<reference evidence="7" key="1">
    <citation type="submission" date="2023-04" db="EMBL/GenBank/DDBJ databases">
        <title>Ambrosiozyma monospora NBRC 1965.</title>
        <authorList>
            <person name="Ichikawa N."/>
            <person name="Sato H."/>
            <person name="Tonouchi N."/>
        </authorList>
    </citation>
    <scope>NUCLEOTIDE SEQUENCE</scope>
    <source>
        <strain evidence="7">NBRC 1965</strain>
    </source>
</reference>
<comment type="caution">
    <text evidence="7">The sequence shown here is derived from an EMBL/GenBank/DDBJ whole genome shotgun (WGS) entry which is preliminary data.</text>
</comment>
<organism evidence="7 8">
    <name type="scientific">Ambrosiozyma monospora</name>
    <name type="common">Yeast</name>
    <name type="synonym">Endomycopsis monosporus</name>
    <dbReference type="NCBI Taxonomy" id="43982"/>
    <lineage>
        <taxon>Eukaryota</taxon>
        <taxon>Fungi</taxon>
        <taxon>Dikarya</taxon>
        <taxon>Ascomycota</taxon>
        <taxon>Saccharomycotina</taxon>
        <taxon>Pichiomycetes</taxon>
        <taxon>Pichiales</taxon>
        <taxon>Pichiaceae</taxon>
        <taxon>Ambrosiozyma</taxon>
    </lineage>
</organism>
<accession>A0A9W6YSI0</accession>